<evidence type="ECO:0000313" key="6">
    <source>
        <dbReference type="Proteomes" id="UP001200537"/>
    </source>
</evidence>
<dbReference type="RefSeq" id="WP_024059670.1">
    <property type="nucleotide sequence ID" value="NZ_JAGZVZ010000013.1"/>
</dbReference>
<evidence type="ECO:0000259" key="4">
    <source>
        <dbReference type="SMART" id="SM00479"/>
    </source>
</evidence>
<dbReference type="GO" id="GO:0008408">
    <property type="term" value="F:3'-5' exonuclease activity"/>
    <property type="evidence" value="ECO:0007669"/>
    <property type="project" value="TreeGrafter"/>
</dbReference>
<protein>
    <submittedName>
        <fullName evidence="5">DNA polymerase III subunit epsilon</fullName>
    </submittedName>
</protein>
<dbReference type="PANTHER" id="PTHR30231">
    <property type="entry name" value="DNA POLYMERASE III SUBUNIT EPSILON"/>
    <property type="match status" value="1"/>
</dbReference>
<dbReference type="NCBIfam" id="NF005927">
    <property type="entry name" value="PRK07942.1"/>
    <property type="match status" value="1"/>
</dbReference>
<dbReference type="CDD" id="cd06127">
    <property type="entry name" value="DEDDh"/>
    <property type="match status" value="1"/>
</dbReference>
<comment type="caution">
    <text evidence="5">The sequence shown here is derived from an EMBL/GenBank/DDBJ whole genome shotgun (WGS) entry which is preliminary data.</text>
</comment>
<evidence type="ECO:0000313" key="5">
    <source>
        <dbReference type="EMBL" id="MCG4618732.1"/>
    </source>
</evidence>
<evidence type="ECO:0000256" key="1">
    <source>
        <dbReference type="ARBA" id="ARBA00022722"/>
    </source>
</evidence>
<keyword evidence="3" id="KW-0269">Exonuclease</keyword>
<keyword evidence="2" id="KW-0378">Hydrolase</keyword>
<dbReference type="InterPro" id="IPR013520">
    <property type="entry name" value="Ribonucl_H"/>
</dbReference>
<dbReference type="GO" id="GO:0003676">
    <property type="term" value="F:nucleic acid binding"/>
    <property type="evidence" value="ECO:0007669"/>
    <property type="project" value="InterPro"/>
</dbReference>
<dbReference type="Pfam" id="PF00929">
    <property type="entry name" value="RNase_T"/>
    <property type="match status" value="1"/>
</dbReference>
<feature type="domain" description="Exonuclease" evidence="4">
    <location>
        <begin position="7"/>
        <end position="185"/>
    </location>
</feature>
<keyword evidence="1" id="KW-0540">Nuclease</keyword>
<dbReference type="SUPFAM" id="SSF53098">
    <property type="entry name" value="Ribonuclease H-like"/>
    <property type="match status" value="1"/>
</dbReference>
<accession>A0AAJ1BD99</accession>
<dbReference type="SMART" id="SM00479">
    <property type="entry name" value="EXOIII"/>
    <property type="match status" value="1"/>
</dbReference>
<reference evidence="5" key="1">
    <citation type="submission" date="2022-01" db="EMBL/GenBank/DDBJ databases">
        <title>Collection of gut derived symbiotic bacterial strains cultured from healthy donors.</title>
        <authorList>
            <person name="Lin H."/>
            <person name="Kohout C."/>
            <person name="Waligurski E."/>
            <person name="Pamer E.G."/>
        </authorList>
    </citation>
    <scope>NUCLEOTIDE SEQUENCE</scope>
    <source>
        <strain evidence="5">DFI.7.46</strain>
    </source>
</reference>
<evidence type="ECO:0000256" key="3">
    <source>
        <dbReference type="ARBA" id="ARBA00022839"/>
    </source>
</evidence>
<dbReference type="GO" id="GO:0005829">
    <property type="term" value="C:cytosol"/>
    <property type="evidence" value="ECO:0007669"/>
    <property type="project" value="TreeGrafter"/>
</dbReference>
<dbReference type="AlphaFoldDB" id="A0AAJ1BD99"/>
<dbReference type="Gene3D" id="3.30.420.10">
    <property type="entry name" value="Ribonuclease H-like superfamily/Ribonuclease H"/>
    <property type="match status" value="1"/>
</dbReference>
<dbReference type="InterPro" id="IPR012337">
    <property type="entry name" value="RNaseH-like_sf"/>
</dbReference>
<dbReference type="EMBL" id="JAKNHJ010000026">
    <property type="protein sequence ID" value="MCG4618732.1"/>
    <property type="molecule type" value="Genomic_DNA"/>
</dbReference>
<dbReference type="PANTHER" id="PTHR30231:SF4">
    <property type="entry name" value="PROTEIN NEN2"/>
    <property type="match status" value="1"/>
</dbReference>
<gene>
    <name evidence="5" type="ORF">L0M99_09585</name>
</gene>
<name>A0AAJ1BD99_9ACTO</name>
<evidence type="ECO:0000256" key="2">
    <source>
        <dbReference type="ARBA" id="ARBA00022801"/>
    </source>
</evidence>
<dbReference type="Proteomes" id="UP001200537">
    <property type="component" value="Unassembled WGS sequence"/>
</dbReference>
<sequence length="228" mass="26048">MGWSEGPFMGFDTETTGVKPASDRIVTAACVEWRHGQTREQTWLADPGVPIPEPAQQVHGISTEYAREHGRPLEQVVTEVAQVLEACGQAQIPVIIYNASFDLPLLDHHLERLGLPTMRERVEFLPIIDPLVLDRALDRYRKGKRTLGALAEFYQVRGTDSLHDALVDVRQTIAVLRALCAVYPQLEQMDLRQLQDYQRDQYREWAQHFNQYLLSKGRSADVNEEWLA</sequence>
<organism evidence="5 6">
    <name type="scientific">Varibaculum cambriense</name>
    <dbReference type="NCBI Taxonomy" id="184870"/>
    <lineage>
        <taxon>Bacteria</taxon>
        <taxon>Bacillati</taxon>
        <taxon>Actinomycetota</taxon>
        <taxon>Actinomycetes</taxon>
        <taxon>Actinomycetales</taxon>
        <taxon>Actinomycetaceae</taxon>
        <taxon>Varibaculum</taxon>
    </lineage>
</organism>
<dbReference type="InterPro" id="IPR036397">
    <property type="entry name" value="RNaseH_sf"/>
</dbReference>
<proteinExistence type="predicted"/>